<evidence type="ECO:0000259" key="1">
    <source>
        <dbReference type="Pfam" id="PF00561"/>
    </source>
</evidence>
<dbReference type="RefSeq" id="WP_069932699.1">
    <property type="nucleotide sequence ID" value="NZ_MEHJ01000001.1"/>
</dbReference>
<organism evidence="2 3">
    <name type="scientific">Streptomyces agglomeratus</name>
    <dbReference type="NCBI Taxonomy" id="285458"/>
    <lineage>
        <taxon>Bacteria</taxon>
        <taxon>Bacillati</taxon>
        <taxon>Actinomycetota</taxon>
        <taxon>Actinomycetes</taxon>
        <taxon>Kitasatosporales</taxon>
        <taxon>Streptomycetaceae</taxon>
        <taxon>Streptomyces</taxon>
    </lineage>
</organism>
<protein>
    <submittedName>
        <fullName evidence="2">Hydrolase</fullName>
    </submittedName>
</protein>
<dbReference type="EMBL" id="MEHJ01000001">
    <property type="protein sequence ID" value="OEJ25919.1"/>
    <property type="molecule type" value="Genomic_DNA"/>
</dbReference>
<dbReference type="AlphaFoldDB" id="A0A1E5P8Q8"/>
<accession>A0A1E5P8Q8</accession>
<dbReference type="SUPFAM" id="SSF53474">
    <property type="entry name" value="alpha/beta-Hydrolases"/>
    <property type="match status" value="1"/>
</dbReference>
<dbReference type="GO" id="GO:0016787">
    <property type="term" value="F:hydrolase activity"/>
    <property type="evidence" value="ECO:0007669"/>
    <property type="project" value="UniProtKB-KW"/>
</dbReference>
<evidence type="ECO:0000313" key="3">
    <source>
        <dbReference type="Proteomes" id="UP000095759"/>
    </source>
</evidence>
<evidence type="ECO:0000313" key="2">
    <source>
        <dbReference type="EMBL" id="OEJ25919.1"/>
    </source>
</evidence>
<dbReference type="PANTHER" id="PTHR43194:SF2">
    <property type="entry name" value="PEROXISOMAL MEMBRANE PROTEIN LPX1"/>
    <property type="match status" value="1"/>
</dbReference>
<comment type="caution">
    <text evidence="2">The sequence shown here is derived from an EMBL/GenBank/DDBJ whole genome shotgun (WGS) entry which is preliminary data.</text>
</comment>
<dbReference type="Pfam" id="PF00561">
    <property type="entry name" value="Abhydrolase_1"/>
    <property type="match status" value="1"/>
</dbReference>
<dbReference type="Gene3D" id="3.40.50.1820">
    <property type="entry name" value="alpha/beta hydrolase"/>
    <property type="match status" value="1"/>
</dbReference>
<proteinExistence type="predicted"/>
<dbReference type="PRINTS" id="PR00412">
    <property type="entry name" value="EPOXHYDRLASE"/>
</dbReference>
<dbReference type="InterPro" id="IPR029058">
    <property type="entry name" value="AB_hydrolase_fold"/>
</dbReference>
<dbReference type="InterPro" id="IPR050228">
    <property type="entry name" value="Carboxylesterase_BioH"/>
</dbReference>
<dbReference type="InterPro" id="IPR000639">
    <property type="entry name" value="Epox_hydrolase-like"/>
</dbReference>
<keyword evidence="2" id="KW-0378">Hydrolase</keyword>
<dbReference type="PRINTS" id="PR00111">
    <property type="entry name" value="ABHYDROLASE"/>
</dbReference>
<dbReference type="PANTHER" id="PTHR43194">
    <property type="entry name" value="HYDROLASE ALPHA/BETA FOLD FAMILY"/>
    <property type="match status" value="1"/>
</dbReference>
<sequence length="302" mass="32748">MPEETVRSLSVDGLRYSYRVLRRTGPDTGPHTEPVVVLGGALQGMLGWPQMDGRLGPVANVVTADLPGMGSAAPLPPGPSADILCAAVTRIIDDLGVPRVNLFGFSYGAALAFRCAQHNPGRIARLMLGGVPAHITEAQRAHWQCATDRLAAGDREGFATLVTEALMCLDPDRYVARRDLAYRYVRRSMLHAVEHSPHAADSMFRSLGDRPDFSGGLSGVPALVFTGEHDTVTSAERQRAFAATIRGSRFTTIRDADHWVVLEKADEVAELVLRFFTDRPLEPAGYLSAVPHQSHPGVRPRP</sequence>
<dbReference type="OrthoDB" id="3601922at2"/>
<dbReference type="Proteomes" id="UP000095759">
    <property type="component" value="Unassembled WGS sequence"/>
</dbReference>
<keyword evidence="3" id="KW-1185">Reference proteome</keyword>
<dbReference type="STRING" id="285458.BGM19_20095"/>
<gene>
    <name evidence="2" type="ORF">AS594_16845</name>
</gene>
<feature type="domain" description="AB hydrolase-1" evidence="1">
    <location>
        <begin position="34"/>
        <end position="265"/>
    </location>
</feature>
<reference evidence="2 3" key="1">
    <citation type="submission" date="2016-08" db="EMBL/GenBank/DDBJ databases">
        <title>Complete genome sequence of Streptomyces agglomeratus strain 6-3-2, a novel anti-MRSA actinomycete isolated from Wuli of Tebit, China.</title>
        <authorList>
            <person name="Chen X."/>
        </authorList>
    </citation>
    <scope>NUCLEOTIDE SEQUENCE [LARGE SCALE GENOMIC DNA]</scope>
    <source>
        <strain evidence="2 3">6-3-2</strain>
    </source>
</reference>
<dbReference type="InterPro" id="IPR000073">
    <property type="entry name" value="AB_hydrolase_1"/>
</dbReference>
<name>A0A1E5P8Q8_9ACTN</name>